<dbReference type="SUPFAM" id="SSF56784">
    <property type="entry name" value="HAD-like"/>
    <property type="match status" value="1"/>
</dbReference>
<proteinExistence type="predicted"/>
<dbReference type="EMBL" id="SUMG01000001">
    <property type="protein sequence ID" value="NBG86905.1"/>
    <property type="molecule type" value="Genomic_DNA"/>
</dbReference>
<dbReference type="Pfam" id="PF13419">
    <property type="entry name" value="HAD_2"/>
    <property type="match status" value="1"/>
</dbReference>
<dbReference type="SFLD" id="SFLDG01129">
    <property type="entry name" value="C1.5:_HAD__Beta-PGM__Phosphata"/>
    <property type="match status" value="1"/>
</dbReference>
<dbReference type="InterPro" id="IPR036412">
    <property type="entry name" value="HAD-like_sf"/>
</dbReference>
<dbReference type="Gene3D" id="1.10.150.240">
    <property type="entry name" value="Putative phosphatase, domain 2"/>
    <property type="match status" value="1"/>
</dbReference>
<dbReference type="FunFam" id="3.40.50.1000:FF:000022">
    <property type="entry name" value="Phosphoglycolate phosphatase"/>
    <property type="match status" value="1"/>
</dbReference>
<comment type="caution">
    <text evidence="1">The sequence shown here is derived from an EMBL/GenBank/DDBJ whole genome shotgun (WGS) entry which is preliminary data.</text>
</comment>
<gene>
    <name evidence="1" type="ORF">ISALK_00180</name>
</gene>
<dbReference type="GO" id="GO:0006281">
    <property type="term" value="P:DNA repair"/>
    <property type="evidence" value="ECO:0007669"/>
    <property type="project" value="TreeGrafter"/>
</dbReference>
<dbReference type="SFLD" id="SFLDS00003">
    <property type="entry name" value="Haloacid_Dehalogenase"/>
    <property type="match status" value="1"/>
</dbReference>
<protein>
    <submittedName>
        <fullName evidence="1">HAD family hydrolase</fullName>
    </submittedName>
</protein>
<reference evidence="1 2" key="1">
    <citation type="submission" date="2019-04" db="EMBL/GenBank/DDBJ databases">
        <title>Isachenkonia alkalipeptolytica gen. nov. sp. nov. a new anaerobic, alkiliphilic organothrophic bacterium capable to reduce synthesized ferrihydrite isolated from a soda lake.</title>
        <authorList>
            <person name="Toshchakov S.V."/>
            <person name="Zavarzina D.G."/>
            <person name="Zhilina T.N."/>
            <person name="Kostrikina N.A."/>
            <person name="Kublanov I.V."/>
        </authorList>
    </citation>
    <scope>NUCLEOTIDE SEQUENCE [LARGE SCALE GENOMIC DNA]</scope>
    <source>
        <strain evidence="1 2">Z-1701</strain>
    </source>
</reference>
<dbReference type="InterPro" id="IPR023214">
    <property type="entry name" value="HAD_sf"/>
</dbReference>
<dbReference type="Gene3D" id="3.40.50.1000">
    <property type="entry name" value="HAD superfamily/HAD-like"/>
    <property type="match status" value="1"/>
</dbReference>
<evidence type="ECO:0000313" key="2">
    <source>
        <dbReference type="Proteomes" id="UP000449710"/>
    </source>
</evidence>
<name>A0AA43XH95_9CLOT</name>
<sequence length="221" mass="25191">MIKAIFFDLDGTLLDTLEDLGDAMNRVLENHGYPTHEISRYRIFVGDGMPNLVRRALPQGENFDENTVQSMVQEMKESFQHHWKNKSRLYPGIKELLTTLEEEGYLLGILTNKPQEFALTTVEYFLSDWDFKAVQGYDPEVYPLKPDPTALLSLMKQWNLKKEEVLYVGDSDVDMEVAKNAGVKSIGVSWGFRGAAELRDSGADFVVDRPEEILKIARKAL</sequence>
<dbReference type="InterPro" id="IPR041492">
    <property type="entry name" value="HAD_2"/>
</dbReference>
<dbReference type="NCBIfam" id="TIGR01662">
    <property type="entry name" value="HAD-SF-IIIA"/>
    <property type="match status" value="1"/>
</dbReference>
<dbReference type="PANTHER" id="PTHR43434:SF1">
    <property type="entry name" value="PHOSPHOGLYCOLATE PHOSPHATASE"/>
    <property type="match status" value="1"/>
</dbReference>
<dbReference type="Proteomes" id="UP000449710">
    <property type="component" value="Unassembled WGS sequence"/>
</dbReference>
<keyword evidence="2" id="KW-1185">Reference proteome</keyword>
<dbReference type="NCBIfam" id="TIGR01549">
    <property type="entry name" value="HAD-SF-IA-v1"/>
    <property type="match status" value="1"/>
</dbReference>
<dbReference type="AlphaFoldDB" id="A0AA43XH95"/>
<dbReference type="PANTHER" id="PTHR43434">
    <property type="entry name" value="PHOSPHOGLYCOLATE PHOSPHATASE"/>
    <property type="match status" value="1"/>
</dbReference>
<keyword evidence="1" id="KW-0378">Hydrolase</keyword>
<dbReference type="GO" id="GO:0005829">
    <property type="term" value="C:cytosol"/>
    <property type="evidence" value="ECO:0007669"/>
    <property type="project" value="TreeGrafter"/>
</dbReference>
<dbReference type="InterPro" id="IPR006549">
    <property type="entry name" value="HAD-SF_hydro_IIIA"/>
</dbReference>
<dbReference type="SFLD" id="SFLDG01135">
    <property type="entry name" value="C1.5.6:_HAD__Beta-PGM__Phospha"/>
    <property type="match status" value="1"/>
</dbReference>
<dbReference type="InterPro" id="IPR006439">
    <property type="entry name" value="HAD-SF_hydro_IA"/>
</dbReference>
<evidence type="ECO:0000313" key="1">
    <source>
        <dbReference type="EMBL" id="NBG86905.1"/>
    </source>
</evidence>
<dbReference type="InterPro" id="IPR050155">
    <property type="entry name" value="HAD-like_hydrolase_sf"/>
</dbReference>
<accession>A0AA43XH95</accession>
<dbReference type="RefSeq" id="WP_160718214.1">
    <property type="nucleotide sequence ID" value="NZ_SUMG01000001.1"/>
</dbReference>
<dbReference type="InterPro" id="IPR023198">
    <property type="entry name" value="PGP-like_dom2"/>
</dbReference>
<organism evidence="1 2">
    <name type="scientific">Isachenkonia alkalipeptolytica</name>
    <dbReference type="NCBI Taxonomy" id="2565777"/>
    <lineage>
        <taxon>Bacteria</taxon>
        <taxon>Bacillati</taxon>
        <taxon>Bacillota</taxon>
        <taxon>Clostridia</taxon>
        <taxon>Eubacteriales</taxon>
        <taxon>Clostridiaceae</taxon>
        <taxon>Isachenkonia</taxon>
    </lineage>
</organism>
<dbReference type="GO" id="GO:0008967">
    <property type="term" value="F:phosphoglycolate phosphatase activity"/>
    <property type="evidence" value="ECO:0007669"/>
    <property type="project" value="TreeGrafter"/>
</dbReference>
<dbReference type="PRINTS" id="PR00413">
    <property type="entry name" value="HADHALOGNASE"/>
</dbReference>